<dbReference type="HOGENOM" id="CLU_023643_2_0_6"/>
<evidence type="ECO:0000256" key="4">
    <source>
        <dbReference type="PROSITE-ProRule" id="PRU00236"/>
    </source>
</evidence>
<feature type="binding site" evidence="4">
    <location>
        <position position="143"/>
    </location>
    <ligand>
        <name>Zn(2+)</name>
        <dbReference type="ChEBI" id="CHEBI:29105"/>
    </ligand>
</feature>
<dbReference type="PANTHER" id="PTHR11085">
    <property type="entry name" value="NAD-DEPENDENT PROTEIN DEACYLASE SIRTUIN-5, MITOCHONDRIAL-RELATED"/>
    <property type="match status" value="1"/>
</dbReference>
<dbReference type="EMBL" id="FO203512">
    <property type="protein sequence ID" value="CCK77970.1"/>
    <property type="molecule type" value="Genomic_DNA"/>
</dbReference>
<dbReference type="KEGG" id="oai:OLEAN_C37940"/>
<dbReference type="Proteomes" id="UP000032749">
    <property type="component" value="Chromosome"/>
</dbReference>
<evidence type="ECO:0000256" key="1">
    <source>
        <dbReference type="ARBA" id="ARBA00012928"/>
    </source>
</evidence>
<keyword evidence="3" id="KW-0520">NAD</keyword>
<dbReference type="PANTHER" id="PTHR11085:SF10">
    <property type="entry name" value="NAD-DEPENDENT PROTEIN DEACYLASE SIRTUIN-5, MITOCHONDRIAL-RELATED"/>
    <property type="match status" value="1"/>
</dbReference>
<evidence type="ECO:0000259" key="5">
    <source>
        <dbReference type="PROSITE" id="PS50305"/>
    </source>
</evidence>
<dbReference type="InterPro" id="IPR050134">
    <property type="entry name" value="NAD-dep_sirtuin_deacylases"/>
</dbReference>
<dbReference type="EC" id="2.3.1.286" evidence="1"/>
<gene>
    <name evidence="6" type="ORF">OLEAN_C37940</name>
</gene>
<dbReference type="GO" id="GO:0070403">
    <property type="term" value="F:NAD+ binding"/>
    <property type="evidence" value="ECO:0007669"/>
    <property type="project" value="InterPro"/>
</dbReference>
<feature type="binding site" evidence="4">
    <location>
        <position position="185"/>
    </location>
    <ligand>
        <name>Zn(2+)</name>
        <dbReference type="ChEBI" id="CHEBI:29105"/>
    </ligand>
</feature>
<keyword evidence="7" id="KW-1185">Reference proteome</keyword>
<dbReference type="Gene3D" id="3.30.1600.10">
    <property type="entry name" value="SIR2/SIRT2 'Small Domain"/>
    <property type="match status" value="1"/>
</dbReference>
<dbReference type="Gene3D" id="3.40.50.1220">
    <property type="entry name" value="TPP-binding domain"/>
    <property type="match status" value="1"/>
</dbReference>
<sequence>MNSLINSNLFLEVAKLIKQADALLICAGAGMGVDSGLPDFRGNHGFWKAYSALEQEGLSFIDLANPQGFETNPKRAWGFYGHRYHLYNQTVPHEGFQILKKWCSLKSNPSFVFTSNVDGHFQKAGFEDAQVFECHGSINHLQCSGTDDRPCSGIWAASKDSNLQSLKVDTKNLSAQSDLPKCPHCLSLARPNILMFNDYNWQPERSEMQENRFQYWKDDLLNTDQKLLVIEIGAGTAIPSVRYASESMNTDIIRINPRESHALIT</sequence>
<dbReference type="GO" id="GO:0046872">
    <property type="term" value="F:metal ion binding"/>
    <property type="evidence" value="ECO:0007669"/>
    <property type="project" value="UniProtKB-KW"/>
</dbReference>
<keyword evidence="2" id="KW-0808">Transferase</keyword>
<evidence type="ECO:0000313" key="6">
    <source>
        <dbReference type="EMBL" id="CCK77970.1"/>
    </source>
</evidence>
<name>R4YSQ4_OLEAN</name>
<accession>R4YSQ4</accession>
<evidence type="ECO:0000256" key="3">
    <source>
        <dbReference type="ARBA" id="ARBA00023027"/>
    </source>
</evidence>
<dbReference type="AlphaFoldDB" id="R4YSQ4"/>
<feature type="active site" description="Proton acceptor" evidence="4">
    <location>
        <position position="135"/>
    </location>
</feature>
<keyword evidence="4" id="KW-0862">Zinc</keyword>
<protein>
    <recommendedName>
        <fullName evidence="1">protein acetyllysine N-acetyltransferase</fullName>
        <ecNumber evidence="1">2.3.1.286</ecNumber>
    </recommendedName>
</protein>
<dbReference type="PROSITE" id="PS50305">
    <property type="entry name" value="SIRTUIN"/>
    <property type="match status" value="1"/>
</dbReference>
<dbReference type="GO" id="GO:0017136">
    <property type="term" value="F:histone deacetylase activity, NAD-dependent"/>
    <property type="evidence" value="ECO:0007669"/>
    <property type="project" value="TreeGrafter"/>
</dbReference>
<dbReference type="STRING" id="698738.OLEAN_C37940"/>
<feature type="domain" description="Deacetylase sirtuin-type" evidence="5">
    <location>
        <begin position="3"/>
        <end position="265"/>
    </location>
</feature>
<dbReference type="PATRIC" id="fig|698738.3.peg.3948"/>
<dbReference type="CDD" id="cd00296">
    <property type="entry name" value="SIR2"/>
    <property type="match status" value="1"/>
</dbReference>
<feature type="binding site" evidence="4">
    <location>
        <position position="182"/>
    </location>
    <ligand>
        <name>Zn(2+)</name>
        <dbReference type="ChEBI" id="CHEBI:29105"/>
    </ligand>
</feature>
<dbReference type="SUPFAM" id="SSF52467">
    <property type="entry name" value="DHS-like NAD/FAD-binding domain"/>
    <property type="match status" value="1"/>
</dbReference>
<organism evidence="6 7">
    <name type="scientific">Oleispira antarctica RB-8</name>
    <dbReference type="NCBI Taxonomy" id="698738"/>
    <lineage>
        <taxon>Bacteria</taxon>
        <taxon>Pseudomonadati</taxon>
        <taxon>Pseudomonadota</taxon>
        <taxon>Gammaproteobacteria</taxon>
        <taxon>Oceanospirillales</taxon>
        <taxon>Oceanospirillaceae</taxon>
        <taxon>Oleispira</taxon>
    </lineage>
</organism>
<reference evidence="6 7" key="1">
    <citation type="journal article" date="2013" name="Nat. Commun.">
        <title>Genome sequence and functional genomic analysis of the oil-degrading bacterium Oleispira antarctica.</title>
        <authorList>
            <person name="Kube M."/>
            <person name="Chernikova T.N."/>
            <person name="Al-Ramahi Y."/>
            <person name="Beloqui A."/>
            <person name="Lopez-Cortez N."/>
            <person name="Guazzaroni M.E."/>
            <person name="Heipieper H.J."/>
            <person name="Klages S."/>
            <person name="Kotsyurbenko O.R."/>
            <person name="Langer I."/>
            <person name="Nechitaylo T.Y."/>
            <person name="Lunsdorf H."/>
            <person name="Fernandez M."/>
            <person name="Juarez S."/>
            <person name="Ciordia S."/>
            <person name="Singer A."/>
            <person name="Kagan O."/>
            <person name="Egorova O."/>
            <person name="Petit P.A."/>
            <person name="Stogios P."/>
            <person name="Kim Y."/>
            <person name="Tchigvintsev A."/>
            <person name="Flick R."/>
            <person name="Denaro R."/>
            <person name="Genovese M."/>
            <person name="Albar J.P."/>
            <person name="Reva O.N."/>
            <person name="Martinez-Gomariz M."/>
            <person name="Tran H."/>
            <person name="Ferrer M."/>
            <person name="Savchenko A."/>
            <person name="Yakunin A.F."/>
            <person name="Yakimov M.M."/>
            <person name="Golyshina O.V."/>
            <person name="Reinhardt R."/>
            <person name="Golyshin P.N."/>
        </authorList>
    </citation>
    <scope>NUCLEOTIDE SEQUENCE [LARGE SCALE GENOMIC DNA]</scope>
</reference>
<evidence type="ECO:0000256" key="2">
    <source>
        <dbReference type="ARBA" id="ARBA00022679"/>
    </source>
</evidence>
<proteinExistence type="predicted"/>
<dbReference type="InterPro" id="IPR026591">
    <property type="entry name" value="Sirtuin_cat_small_dom_sf"/>
</dbReference>
<dbReference type="InterPro" id="IPR003000">
    <property type="entry name" value="Sirtuin"/>
</dbReference>
<dbReference type="InterPro" id="IPR026590">
    <property type="entry name" value="Ssirtuin_cat_dom"/>
</dbReference>
<dbReference type="InterPro" id="IPR029035">
    <property type="entry name" value="DHS-like_NAD/FAD-binding_dom"/>
</dbReference>
<evidence type="ECO:0000313" key="7">
    <source>
        <dbReference type="Proteomes" id="UP000032749"/>
    </source>
</evidence>
<feature type="binding site" evidence="4">
    <location>
        <position position="151"/>
    </location>
    <ligand>
        <name>Zn(2+)</name>
        <dbReference type="ChEBI" id="CHEBI:29105"/>
    </ligand>
</feature>
<keyword evidence="4" id="KW-0479">Metal-binding</keyword>
<dbReference type="Pfam" id="PF02146">
    <property type="entry name" value="SIR2"/>
    <property type="match status" value="1"/>
</dbReference>